<sequence length="89" mass="9403">MEGRSEGSAAALIAIVQTPASAARSGRLSANQLSLARLSSHSSAFCFCSVNRWKAVQKDRRPTLRLVPTVTLYVLSFGGGGDTGSTFRT</sequence>
<dbReference type="Proteomes" id="UP001280121">
    <property type="component" value="Unassembled WGS sequence"/>
</dbReference>
<comment type="caution">
    <text evidence="1">The sequence shown here is derived from an EMBL/GenBank/DDBJ whole genome shotgun (WGS) entry which is preliminary data.</text>
</comment>
<reference evidence="1" key="1">
    <citation type="journal article" date="2023" name="Plant J.">
        <title>Genome sequences and population genomics provide insights into the demographic history, inbreeding, and mutation load of two 'living fossil' tree species of Dipteronia.</title>
        <authorList>
            <person name="Feng Y."/>
            <person name="Comes H.P."/>
            <person name="Chen J."/>
            <person name="Zhu S."/>
            <person name="Lu R."/>
            <person name="Zhang X."/>
            <person name="Li P."/>
            <person name="Qiu J."/>
            <person name="Olsen K.M."/>
            <person name="Qiu Y."/>
        </authorList>
    </citation>
    <scope>NUCLEOTIDE SEQUENCE</scope>
    <source>
        <strain evidence="1">KIB01</strain>
    </source>
</reference>
<gene>
    <name evidence="1" type="ORF">Ddye_031859</name>
</gene>
<proteinExistence type="predicted"/>
<evidence type="ECO:0000313" key="1">
    <source>
        <dbReference type="EMBL" id="KAK2637067.1"/>
    </source>
</evidence>
<protein>
    <submittedName>
        <fullName evidence="1">Uncharacterized protein</fullName>
    </submittedName>
</protein>
<dbReference type="EMBL" id="JANJYI010000009">
    <property type="protein sequence ID" value="KAK2637067.1"/>
    <property type="molecule type" value="Genomic_DNA"/>
</dbReference>
<name>A0AAD9WNV4_9ROSI</name>
<evidence type="ECO:0000313" key="2">
    <source>
        <dbReference type="Proteomes" id="UP001280121"/>
    </source>
</evidence>
<organism evidence="1 2">
    <name type="scientific">Dipteronia dyeriana</name>
    <dbReference type="NCBI Taxonomy" id="168575"/>
    <lineage>
        <taxon>Eukaryota</taxon>
        <taxon>Viridiplantae</taxon>
        <taxon>Streptophyta</taxon>
        <taxon>Embryophyta</taxon>
        <taxon>Tracheophyta</taxon>
        <taxon>Spermatophyta</taxon>
        <taxon>Magnoliopsida</taxon>
        <taxon>eudicotyledons</taxon>
        <taxon>Gunneridae</taxon>
        <taxon>Pentapetalae</taxon>
        <taxon>rosids</taxon>
        <taxon>malvids</taxon>
        <taxon>Sapindales</taxon>
        <taxon>Sapindaceae</taxon>
        <taxon>Hippocastanoideae</taxon>
        <taxon>Acereae</taxon>
        <taxon>Dipteronia</taxon>
    </lineage>
</organism>
<keyword evidence="2" id="KW-1185">Reference proteome</keyword>
<accession>A0AAD9WNV4</accession>
<dbReference type="AlphaFoldDB" id="A0AAD9WNV4"/>